<dbReference type="GO" id="GO:0015658">
    <property type="term" value="F:branched-chain amino acid transmembrane transporter activity"/>
    <property type="evidence" value="ECO:0007669"/>
    <property type="project" value="TreeGrafter"/>
</dbReference>
<dbReference type="Proteomes" id="UP000642180">
    <property type="component" value="Unassembled WGS sequence"/>
</dbReference>
<keyword evidence="2" id="KW-0813">Transport</keyword>
<dbReference type="PANTHER" id="PTHR43820:SF4">
    <property type="entry name" value="HIGH-AFFINITY BRANCHED-CHAIN AMINO ACID TRANSPORT ATP-BINDING PROTEIN LIVF"/>
    <property type="match status" value="1"/>
</dbReference>
<evidence type="ECO:0000256" key="2">
    <source>
        <dbReference type="ARBA" id="ARBA00022448"/>
    </source>
</evidence>
<dbReference type="AlphaFoldDB" id="A0A8J3F1T1"/>
<keyword evidence="4" id="KW-0547">Nucleotide-binding</keyword>
<dbReference type="InterPro" id="IPR027417">
    <property type="entry name" value="P-loop_NTPase"/>
</dbReference>
<evidence type="ECO:0000313" key="9">
    <source>
        <dbReference type="Proteomes" id="UP000642180"/>
    </source>
</evidence>
<evidence type="ECO:0000259" key="7">
    <source>
        <dbReference type="PROSITE" id="PS50893"/>
    </source>
</evidence>
<reference evidence="9" key="1">
    <citation type="journal article" date="2019" name="Int. J. Syst. Evol. Microbiol.">
        <title>The Global Catalogue of Microorganisms (GCM) 10K type strain sequencing project: providing services to taxonomists for standard genome sequencing and annotation.</title>
        <authorList>
            <consortium name="The Broad Institute Genomics Platform"/>
            <consortium name="The Broad Institute Genome Sequencing Center for Infectious Disease"/>
            <person name="Wu L."/>
            <person name="Ma J."/>
        </authorList>
    </citation>
    <scope>NUCLEOTIDE SEQUENCE [LARGE SCALE GENOMIC DNA]</scope>
    <source>
        <strain evidence="9">CCM 2767</strain>
    </source>
</reference>
<dbReference type="EMBL" id="BMDI01000001">
    <property type="protein sequence ID" value="GGI17284.1"/>
    <property type="molecule type" value="Genomic_DNA"/>
</dbReference>
<accession>A0A8J3F1T1</accession>
<dbReference type="InterPro" id="IPR052156">
    <property type="entry name" value="BCAA_Transport_ATP-bd_LivF"/>
</dbReference>
<dbReference type="InterPro" id="IPR003439">
    <property type="entry name" value="ABC_transporter-like_ATP-bd"/>
</dbReference>
<evidence type="ECO:0000256" key="6">
    <source>
        <dbReference type="ARBA" id="ARBA00022970"/>
    </source>
</evidence>
<dbReference type="GO" id="GO:0016887">
    <property type="term" value="F:ATP hydrolysis activity"/>
    <property type="evidence" value="ECO:0007669"/>
    <property type="project" value="InterPro"/>
</dbReference>
<comment type="caution">
    <text evidence="8">The sequence shown here is derived from an EMBL/GenBank/DDBJ whole genome shotgun (WGS) entry which is preliminary data.</text>
</comment>
<evidence type="ECO:0000256" key="5">
    <source>
        <dbReference type="ARBA" id="ARBA00022840"/>
    </source>
</evidence>
<dbReference type="Gene3D" id="3.40.50.300">
    <property type="entry name" value="P-loop containing nucleotide triphosphate hydrolases"/>
    <property type="match status" value="1"/>
</dbReference>
<comment type="similarity">
    <text evidence="1">Belongs to the ABC transporter superfamily.</text>
</comment>
<dbReference type="InterPro" id="IPR003593">
    <property type="entry name" value="AAA+_ATPase"/>
</dbReference>
<dbReference type="GO" id="GO:0005524">
    <property type="term" value="F:ATP binding"/>
    <property type="evidence" value="ECO:0007669"/>
    <property type="project" value="UniProtKB-KW"/>
</dbReference>
<dbReference type="SUPFAM" id="SSF52540">
    <property type="entry name" value="P-loop containing nucleoside triphosphate hydrolases"/>
    <property type="match status" value="1"/>
</dbReference>
<name>A0A8J3F1T1_9BURK</name>
<sequence>MSDLLRITDLFAGYDNSSVLQGINLSVRSGEIVALLGRNGAGRSTLVKSIMGLIKARGSIRFHDQEILGWPTYRIARAGIAYVAESRDVFPTLTVAQNLQLGEKRRGTSRWSMTDMIRLFPHLEKRLQVPAGVLSGGEQQMLALARAMLIDPALLIVDEPTEGLAPQLVELIAAFLQEVRDQGTAILLIEQKQSIALSISQRVYLMGHGQIVHEGTPENLIEHDVLCREWLTI</sequence>
<keyword evidence="5 8" id="KW-0067">ATP-binding</keyword>
<dbReference type="InterPro" id="IPR017871">
    <property type="entry name" value="ABC_transporter-like_CS"/>
</dbReference>
<dbReference type="SMART" id="SM00382">
    <property type="entry name" value="AAA"/>
    <property type="match status" value="1"/>
</dbReference>
<keyword evidence="6" id="KW-0029">Amino-acid transport</keyword>
<dbReference type="GO" id="GO:0015807">
    <property type="term" value="P:L-amino acid transport"/>
    <property type="evidence" value="ECO:0007669"/>
    <property type="project" value="TreeGrafter"/>
</dbReference>
<protein>
    <submittedName>
        <fullName evidence="8">ABC transporter ATP-binding protein</fullName>
    </submittedName>
</protein>
<proteinExistence type="inferred from homology"/>
<dbReference type="PROSITE" id="PS00211">
    <property type="entry name" value="ABC_TRANSPORTER_1"/>
    <property type="match status" value="1"/>
</dbReference>
<dbReference type="PANTHER" id="PTHR43820">
    <property type="entry name" value="HIGH-AFFINITY BRANCHED-CHAIN AMINO ACID TRANSPORT ATP-BINDING PROTEIN LIVF"/>
    <property type="match status" value="1"/>
</dbReference>
<keyword evidence="9" id="KW-1185">Reference proteome</keyword>
<evidence type="ECO:0000313" key="8">
    <source>
        <dbReference type="EMBL" id="GGI17284.1"/>
    </source>
</evidence>
<dbReference type="RefSeq" id="WP_188379995.1">
    <property type="nucleotide sequence ID" value="NZ_BMDI01000001.1"/>
</dbReference>
<keyword evidence="3" id="KW-1003">Cell membrane</keyword>
<dbReference type="CDD" id="cd03224">
    <property type="entry name" value="ABC_TM1139_LivF_branched"/>
    <property type="match status" value="1"/>
</dbReference>
<keyword evidence="3" id="KW-0472">Membrane</keyword>
<dbReference type="Pfam" id="PF00005">
    <property type="entry name" value="ABC_tran"/>
    <property type="match status" value="1"/>
</dbReference>
<evidence type="ECO:0000256" key="1">
    <source>
        <dbReference type="ARBA" id="ARBA00005417"/>
    </source>
</evidence>
<evidence type="ECO:0000256" key="4">
    <source>
        <dbReference type="ARBA" id="ARBA00022741"/>
    </source>
</evidence>
<evidence type="ECO:0000256" key="3">
    <source>
        <dbReference type="ARBA" id="ARBA00022475"/>
    </source>
</evidence>
<gene>
    <name evidence="8" type="ORF">GCM10008066_08210</name>
</gene>
<feature type="domain" description="ABC transporter" evidence="7">
    <location>
        <begin position="5"/>
        <end position="233"/>
    </location>
</feature>
<dbReference type="PROSITE" id="PS50893">
    <property type="entry name" value="ABC_TRANSPORTER_2"/>
    <property type="match status" value="1"/>
</dbReference>
<organism evidence="8 9">
    <name type="scientific">Oxalicibacterium faecigallinarum</name>
    <dbReference type="NCBI Taxonomy" id="573741"/>
    <lineage>
        <taxon>Bacteria</taxon>
        <taxon>Pseudomonadati</taxon>
        <taxon>Pseudomonadota</taxon>
        <taxon>Betaproteobacteria</taxon>
        <taxon>Burkholderiales</taxon>
        <taxon>Oxalobacteraceae</taxon>
        <taxon>Oxalicibacterium</taxon>
    </lineage>
</organism>